<evidence type="ECO:0000256" key="1">
    <source>
        <dbReference type="SAM" id="MobiDB-lite"/>
    </source>
</evidence>
<sequence length="92" mass="10430">MFGGTCRLLLARSRIDRRSRLASHQECRNGVPDILIGRLHWQRTKTELKIREPIPVRSESAIRISRPRAKGDSLSPSTCQHVGGIHSSFHPH</sequence>
<dbReference type="Proteomes" id="UP000887116">
    <property type="component" value="Unassembled WGS sequence"/>
</dbReference>
<accession>A0A8X6HFA4</accession>
<evidence type="ECO:0000313" key="2">
    <source>
        <dbReference type="EMBL" id="GFR22529.1"/>
    </source>
</evidence>
<proteinExistence type="predicted"/>
<gene>
    <name evidence="2" type="ORF">TNCT_686301</name>
</gene>
<protein>
    <submittedName>
        <fullName evidence="2">Uncharacterized protein</fullName>
    </submittedName>
</protein>
<organism evidence="2 3">
    <name type="scientific">Trichonephila clavata</name>
    <name type="common">Joro spider</name>
    <name type="synonym">Nephila clavata</name>
    <dbReference type="NCBI Taxonomy" id="2740835"/>
    <lineage>
        <taxon>Eukaryota</taxon>
        <taxon>Metazoa</taxon>
        <taxon>Ecdysozoa</taxon>
        <taxon>Arthropoda</taxon>
        <taxon>Chelicerata</taxon>
        <taxon>Arachnida</taxon>
        <taxon>Araneae</taxon>
        <taxon>Araneomorphae</taxon>
        <taxon>Entelegynae</taxon>
        <taxon>Araneoidea</taxon>
        <taxon>Nephilidae</taxon>
        <taxon>Trichonephila</taxon>
    </lineage>
</organism>
<evidence type="ECO:0000313" key="3">
    <source>
        <dbReference type="Proteomes" id="UP000887116"/>
    </source>
</evidence>
<comment type="caution">
    <text evidence="2">The sequence shown here is derived from an EMBL/GenBank/DDBJ whole genome shotgun (WGS) entry which is preliminary data.</text>
</comment>
<dbReference type="AlphaFoldDB" id="A0A8X6HFA4"/>
<dbReference type="EMBL" id="BMAO01038087">
    <property type="protein sequence ID" value="GFR22529.1"/>
    <property type="molecule type" value="Genomic_DNA"/>
</dbReference>
<feature type="region of interest" description="Disordered" evidence="1">
    <location>
        <begin position="66"/>
        <end position="92"/>
    </location>
</feature>
<name>A0A8X6HFA4_TRICU</name>
<reference evidence="2" key="1">
    <citation type="submission" date="2020-07" db="EMBL/GenBank/DDBJ databases">
        <title>Multicomponent nature underlies the extraordinary mechanical properties of spider dragline silk.</title>
        <authorList>
            <person name="Kono N."/>
            <person name="Nakamura H."/>
            <person name="Mori M."/>
            <person name="Yoshida Y."/>
            <person name="Ohtoshi R."/>
            <person name="Malay A.D."/>
            <person name="Moran D.A.P."/>
            <person name="Tomita M."/>
            <person name="Numata K."/>
            <person name="Arakawa K."/>
        </authorList>
    </citation>
    <scope>NUCLEOTIDE SEQUENCE</scope>
</reference>
<keyword evidence="3" id="KW-1185">Reference proteome</keyword>